<keyword evidence="1" id="KW-0812">Transmembrane</keyword>
<dbReference type="Proteomes" id="UP001055336">
    <property type="component" value="Chromosome"/>
</dbReference>
<feature type="transmembrane region" description="Helical" evidence="1">
    <location>
        <begin position="91"/>
        <end position="113"/>
    </location>
</feature>
<proteinExistence type="predicted"/>
<protein>
    <recommendedName>
        <fullName evidence="4">Threonine/Serine exporter ThrE domain-containing protein</fullName>
    </recommendedName>
</protein>
<reference evidence="2" key="1">
    <citation type="submission" date="2022-08" db="EMBL/GenBank/DDBJ databases">
        <title>Whole genome sequencing of non-tuberculosis mycobacteria type-strains.</title>
        <authorList>
            <person name="Igarashi Y."/>
            <person name="Osugi A."/>
            <person name="Mitarai S."/>
        </authorList>
    </citation>
    <scope>NUCLEOTIDE SEQUENCE</scope>
    <source>
        <strain evidence="2">DSM 45127</strain>
    </source>
</reference>
<dbReference type="EMBL" id="CP092488">
    <property type="protein sequence ID" value="UMB70705.1"/>
    <property type="molecule type" value="Genomic_DNA"/>
</dbReference>
<evidence type="ECO:0000256" key="1">
    <source>
        <dbReference type="SAM" id="Phobius"/>
    </source>
</evidence>
<sequence>MGASLFVWGSAAGAGCAWLAGRRDMSPSLAAAYTGVVCGLLGVLLAASRGATAPMAEAAFGFLGAAAPLTLCTTLGPVVKTSAAVRRMSLTLALAVAYGISCTALGFAVVYGIRHPPHTAYVGETANRRPVPS</sequence>
<evidence type="ECO:0000313" key="3">
    <source>
        <dbReference type="Proteomes" id="UP001055336"/>
    </source>
</evidence>
<feature type="transmembrane region" description="Helical" evidence="1">
    <location>
        <begin position="29"/>
        <end position="47"/>
    </location>
</feature>
<feature type="transmembrane region" description="Helical" evidence="1">
    <location>
        <begin position="59"/>
        <end position="79"/>
    </location>
</feature>
<gene>
    <name evidence="2" type="ORF">MKK62_05195</name>
</gene>
<organism evidence="2 3">
    <name type="scientific">Mycobacterium paraterrae</name>
    <dbReference type="NCBI Taxonomy" id="577492"/>
    <lineage>
        <taxon>Bacteria</taxon>
        <taxon>Bacillati</taxon>
        <taxon>Actinomycetota</taxon>
        <taxon>Actinomycetes</taxon>
        <taxon>Mycobacteriales</taxon>
        <taxon>Mycobacteriaceae</taxon>
        <taxon>Mycobacterium</taxon>
    </lineage>
</organism>
<keyword evidence="1" id="KW-0472">Membrane</keyword>
<dbReference type="RefSeq" id="WP_240262466.1">
    <property type="nucleotide sequence ID" value="NZ_CP092488.2"/>
</dbReference>
<keyword evidence="1" id="KW-1133">Transmembrane helix</keyword>
<accession>A0ABY3VMR8</accession>
<evidence type="ECO:0008006" key="4">
    <source>
        <dbReference type="Google" id="ProtNLM"/>
    </source>
</evidence>
<keyword evidence="3" id="KW-1185">Reference proteome</keyword>
<evidence type="ECO:0000313" key="2">
    <source>
        <dbReference type="EMBL" id="UMB70705.1"/>
    </source>
</evidence>
<name>A0ABY3VMR8_9MYCO</name>